<sequence length="295" mass="33263">MAQLNSTNITYNISSCPGYSPSFFLEPRRLLPVVVLSTCFLLGFPGNIAVIILKPNWENMSNLTQSLMLNLAVSDLLCLATLPIWIYYFVCSWTLGLAGCKLMSYLMYCSVYGSLLTVTVMSIQRYLQVVHLQRSLPQVGASLLLVPLWLSAMILSVPALVVRQLVEQPHWFYCKHQYFSEGQSIAVLLTEILVGFVLFSIIVFSYISLYREVNRTAFFNNQQTTRLITSIIVTFLAYGCHIYLLKFCEDTWNAVGTLTFLSSTMNPLLYTFTSIHLSTLGQRIGNQTPDDPLIA</sequence>
<evidence type="ECO:0000256" key="6">
    <source>
        <dbReference type="ARBA" id="ARBA00023170"/>
    </source>
</evidence>
<keyword evidence="3 8" id="KW-1133">Transmembrane helix</keyword>
<feature type="transmembrane region" description="Helical" evidence="8">
    <location>
        <begin position="102"/>
        <end position="123"/>
    </location>
</feature>
<keyword evidence="5 8" id="KW-0472">Membrane</keyword>
<dbReference type="InterPro" id="IPR000276">
    <property type="entry name" value="GPCR_Rhodpsn"/>
</dbReference>
<keyword evidence="2 8" id="KW-0812">Transmembrane</keyword>
<evidence type="ECO:0000256" key="4">
    <source>
        <dbReference type="ARBA" id="ARBA00023040"/>
    </source>
</evidence>
<dbReference type="GO" id="GO:0007204">
    <property type="term" value="P:positive regulation of cytosolic calcium ion concentration"/>
    <property type="evidence" value="ECO:0007669"/>
    <property type="project" value="TreeGrafter"/>
</dbReference>
<dbReference type="Pfam" id="PF00001">
    <property type="entry name" value="7tm_1"/>
    <property type="match status" value="1"/>
</dbReference>
<proteinExistence type="predicted"/>
<evidence type="ECO:0000256" key="3">
    <source>
        <dbReference type="ARBA" id="ARBA00022989"/>
    </source>
</evidence>
<keyword evidence="11" id="KW-1185">Reference proteome</keyword>
<dbReference type="SUPFAM" id="SSF81321">
    <property type="entry name" value="Family A G protein-coupled receptor-like"/>
    <property type="match status" value="1"/>
</dbReference>
<keyword evidence="4" id="KW-0297">G-protein coupled receptor</keyword>
<evidence type="ECO:0000259" key="9">
    <source>
        <dbReference type="PROSITE" id="PS50262"/>
    </source>
</evidence>
<feature type="transmembrane region" description="Helical" evidence="8">
    <location>
        <begin position="67"/>
        <end position="90"/>
    </location>
</feature>
<dbReference type="InterPro" id="IPR017452">
    <property type="entry name" value="GPCR_Rhodpsn_7TM"/>
</dbReference>
<dbReference type="PROSITE" id="PS50262">
    <property type="entry name" value="G_PROTEIN_RECEP_F1_2"/>
    <property type="match status" value="1"/>
</dbReference>
<evidence type="ECO:0000256" key="2">
    <source>
        <dbReference type="ARBA" id="ARBA00022692"/>
    </source>
</evidence>
<evidence type="ECO:0000256" key="8">
    <source>
        <dbReference type="SAM" id="Phobius"/>
    </source>
</evidence>
<name>A0A3P9CC11_9CICH</name>
<dbReference type="GO" id="GO:0019722">
    <property type="term" value="P:calcium-mediated signaling"/>
    <property type="evidence" value="ECO:0007669"/>
    <property type="project" value="TreeGrafter"/>
</dbReference>
<keyword evidence="7" id="KW-0807">Transducer</keyword>
<dbReference type="GO" id="GO:0016493">
    <property type="term" value="F:C-C chemokine receptor activity"/>
    <property type="evidence" value="ECO:0007669"/>
    <property type="project" value="TreeGrafter"/>
</dbReference>
<dbReference type="Gene3D" id="1.20.1070.10">
    <property type="entry name" value="Rhodopsin 7-helix transmembrane proteins"/>
    <property type="match status" value="1"/>
</dbReference>
<organism evidence="10 11">
    <name type="scientific">Maylandia zebra</name>
    <name type="common">zebra mbuna</name>
    <dbReference type="NCBI Taxonomy" id="106582"/>
    <lineage>
        <taxon>Eukaryota</taxon>
        <taxon>Metazoa</taxon>
        <taxon>Chordata</taxon>
        <taxon>Craniata</taxon>
        <taxon>Vertebrata</taxon>
        <taxon>Euteleostomi</taxon>
        <taxon>Actinopterygii</taxon>
        <taxon>Neopterygii</taxon>
        <taxon>Teleostei</taxon>
        <taxon>Neoteleostei</taxon>
        <taxon>Acanthomorphata</taxon>
        <taxon>Ovalentaria</taxon>
        <taxon>Cichlomorphae</taxon>
        <taxon>Cichliformes</taxon>
        <taxon>Cichlidae</taxon>
        <taxon>African cichlids</taxon>
        <taxon>Pseudocrenilabrinae</taxon>
        <taxon>Haplochromini</taxon>
        <taxon>Maylandia</taxon>
        <taxon>Maylandia zebra complex</taxon>
    </lineage>
</organism>
<feature type="transmembrane region" description="Helical" evidence="8">
    <location>
        <begin position="143"/>
        <end position="165"/>
    </location>
</feature>
<dbReference type="GO" id="GO:0009897">
    <property type="term" value="C:external side of plasma membrane"/>
    <property type="evidence" value="ECO:0007669"/>
    <property type="project" value="TreeGrafter"/>
</dbReference>
<accession>A0A3P9CC11</accession>
<evidence type="ECO:0000313" key="11">
    <source>
        <dbReference type="Proteomes" id="UP000265160"/>
    </source>
</evidence>
<protein>
    <recommendedName>
        <fullName evidence="9">G-protein coupled receptors family 1 profile domain-containing protein</fullName>
    </recommendedName>
</protein>
<evidence type="ECO:0000256" key="7">
    <source>
        <dbReference type="ARBA" id="ARBA00023224"/>
    </source>
</evidence>
<dbReference type="GO" id="GO:0019957">
    <property type="term" value="F:C-C chemokine binding"/>
    <property type="evidence" value="ECO:0007669"/>
    <property type="project" value="TreeGrafter"/>
</dbReference>
<reference evidence="10 11" key="1">
    <citation type="journal article" date="2014" name="Nature">
        <title>The genomic substrate for adaptive radiation in African cichlid fish.</title>
        <authorList>
            <person name="Brawand D."/>
            <person name="Wagner C.E."/>
            <person name="Li Y.I."/>
            <person name="Malinsky M."/>
            <person name="Keller I."/>
            <person name="Fan S."/>
            <person name="Simakov O."/>
            <person name="Ng A.Y."/>
            <person name="Lim Z.W."/>
            <person name="Bezault E."/>
            <person name="Turner-Maier J."/>
            <person name="Johnson J."/>
            <person name="Alcazar R."/>
            <person name="Noh H.J."/>
            <person name="Russell P."/>
            <person name="Aken B."/>
            <person name="Alfoldi J."/>
            <person name="Amemiya C."/>
            <person name="Azzouzi N."/>
            <person name="Baroiller J.F."/>
            <person name="Barloy-Hubler F."/>
            <person name="Berlin A."/>
            <person name="Bloomquist R."/>
            <person name="Carleton K.L."/>
            <person name="Conte M.A."/>
            <person name="D'Cotta H."/>
            <person name="Eshel O."/>
            <person name="Gaffney L."/>
            <person name="Galibert F."/>
            <person name="Gante H.F."/>
            <person name="Gnerre S."/>
            <person name="Greuter L."/>
            <person name="Guyon R."/>
            <person name="Haddad N.S."/>
            <person name="Haerty W."/>
            <person name="Harris R.M."/>
            <person name="Hofmann H.A."/>
            <person name="Hourlier T."/>
            <person name="Hulata G."/>
            <person name="Jaffe D.B."/>
            <person name="Lara M."/>
            <person name="Lee A.P."/>
            <person name="MacCallum I."/>
            <person name="Mwaiko S."/>
            <person name="Nikaido M."/>
            <person name="Nishihara H."/>
            <person name="Ozouf-Costaz C."/>
            <person name="Penman D.J."/>
            <person name="Przybylski D."/>
            <person name="Rakotomanga M."/>
            <person name="Renn S.C.P."/>
            <person name="Ribeiro F.J."/>
            <person name="Ron M."/>
            <person name="Salzburger W."/>
            <person name="Sanchez-Pulido L."/>
            <person name="Santos M.E."/>
            <person name="Searle S."/>
            <person name="Sharpe T."/>
            <person name="Swofford R."/>
            <person name="Tan F.J."/>
            <person name="Williams L."/>
            <person name="Young S."/>
            <person name="Yin S."/>
            <person name="Okada N."/>
            <person name="Kocher T.D."/>
            <person name="Miska E.A."/>
            <person name="Lander E.S."/>
            <person name="Venkatesh B."/>
            <person name="Fernald R.D."/>
            <person name="Meyer A."/>
            <person name="Ponting C.P."/>
            <person name="Streelman J.T."/>
            <person name="Lindblad-Toh K."/>
            <person name="Seehausen O."/>
            <person name="Di Palma F."/>
        </authorList>
    </citation>
    <scope>NUCLEOTIDE SEQUENCE</scope>
</reference>
<dbReference type="InterPro" id="IPR050119">
    <property type="entry name" value="CCR1-9-like"/>
</dbReference>
<feature type="transmembrane region" description="Helical" evidence="8">
    <location>
        <begin position="30"/>
        <end position="55"/>
    </location>
</feature>
<dbReference type="AlphaFoldDB" id="A0A3P9CC11"/>
<evidence type="ECO:0000256" key="1">
    <source>
        <dbReference type="ARBA" id="ARBA00004370"/>
    </source>
</evidence>
<dbReference type="PANTHER" id="PTHR10489">
    <property type="entry name" value="CELL ADHESION MOLECULE"/>
    <property type="match status" value="1"/>
</dbReference>
<feature type="domain" description="G-protein coupled receptors family 1 profile" evidence="9">
    <location>
        <begin position="46"/>
        <end position="270"/>
    </location>
</feature>
<reference evidence="10" key="2">
    <citation type="submission" date="2025-08" db="UniProtKB">
        <authorList>
            <consortium name="Ensembl"/>
        </authorList>
    </citation>
    <scope>IDENTIFICATION</scope>
</reference>
<dbReference type="Ensembl" id="ENSMZET00005020178.1">
    <property type="protein sequence ID" value="ENSMZEP00005019549.1"/>
    <property type="gene ID" value="ENSMZEG00005014674.1"/>
</dbReference>
<keyword evidence="6" id="KW-0675">Receptor</keyword>
<dbReference type="Proteomes" id="UP000265160">
    <property type="component" value="LG15"/>
</dbReference>
<evidence type="ECO:0000256" key="5">
    <source>
        <dbReference type="ARBA" id="ARBA00023136"/>
    </source>
</evidence>
<feature type="transmembrane region" description="Helical" evidence="8">
    <location>
        <begin position="227"/>
        <end position="245"/>
    </location>
</feature>
<dbReference type="PANTHER" id="PTHR10489:SF946">
    <property type="entry name" value="LEUKOTRIENE B4 RECEPTOR 1-LIKE"/>
    <property type="match status" value="1"/>
</dbReference>
<dbReference type="PRINTS" id="PR00237">
    <property type="entry name" value="GPCRRHODOPSN"/>
</dbReference>
<feature type="transmembrane region" description="Helical" evidence="8">
    <location>
        <begin position="251"/>
        <end position="273"/>
    </location>
</feature>
<dbReference type="GO" id="GO:0060326">
    <property type="term" value="P:cell chemotaxis"/>
    <property type="evidence" value="ECO:0007669"/>
    <property type="project" value="TreeGrafter"/>
</dbReference>
<evidence type="ECO:0000313" key="10">
    <source>
        <dbReference type="Ensembl" id="ENSMZEP00005019549.1"/>
    </source>
</evidence>
<feature type="transmembrane region" description="Helical" evidence="8">
    <location>
        <begin position="185"/>
        <end position="207"/>
    </location>
</feature>
<reference evidence="10" key="3">
    <citation type="submission" date="2025-09" db="UniProtKB">
        <authorList>
            <consortium name="Ensembl"/>
        </authorList>
    </citation>
    <scope>IDENTIFICATION</scope>
</reference>
<comment type="subcellular location">
    <subcellularLocation>
        <location evidence="1">Membrane</location>
    </subcellularLocation>
</comment>
<dbReference type="GeneTree" id="ENSGT00950000182966"/>
<dbReference type="GO" id="GO:0006955">
    <property type="term" value="P:immune response"/>
    <property type="evidence" value="ECO:0007669"/>
    <property type="project" value="TreeGrafter"/>
</dbReference>